<evidence type="ECO:0000313" key="2">
    <source>
        <dbReference type="Proteomes" id="UP000015103"/>
    </source>
</evidence>
<dbReference type="InterPro" id="IPR013783">
    <property type="entry name" value="Ig-like_fold"/>
</dbReference>
<evidence type="ECO:0000313" key="1">
    <source>
        <dbReference type="EnsemblMetazoa" id="RPRC009536-PA"/>
    </source>
</evidence>
<keyword evidence="2" id="KW-1185">Reference proteome</keyword>
<name>T1HZR6_RHOPR</name>
<dbReference type="InterPro" id="IPR036179">
    <property type="entry name" value="Ig-like_dom_sf"/>
</dbReference>
<sequence>MATTMYCCNLCDKRNVKGDGTYDTISRLEFIATRFENEQTLSCEATNEIMSSRHEEPLRESVTLEVMYEYVKFITKKCRILLRK</sequence>
<dbReference type="AlphaFoldDB" id="T1HZR6"/>
<dbReference type="Gene3D" id="2.60.40.10">
    <property type="entry name" value="Immunoglobulins"/>
    <property type="match status" value="1"/>
</dbReference>
<dbReference type="EMBL" id="ACPB03007511">
    <property type="status" value="NOT_ANNOTATED_CDS"/>
    <property type="molecule type" value="Genomic_DNA"/>
</dbReference>
<dbReference type="VEuPathDB" id="VectorBase:RPRC009536"/>
<dbReference type="EnsemblMetazoa" id="RPRC009536-RA">
    <property type="protein sequence ID" value="RPRC009536-PA"/>
    <property type="gene ID" value="RPRC009536"/>
</dbReference>
<dbReference type="STRING" id="13249.T1HZR6"/>
<proteinExistence type="predicted"/>
<dbReference type="Proteomes" id="UP000015103">
    <property type="component" value="Unassembled WGS sequence"/>
</dbReference>
<organism evidence="1 2">
    <name type="scientific">Rhodnius prolixus</name>
    <name type="common">Triatomid bug</name>
    <dbReference type="NCBI Taxonomy" id="13249"/>
    <lineage>
        <taxon>Eukaryota</taxon>
        <taxon>Metazoa</taxon>
        <taxon>Ecdysozoa</taxon>
        <taxon>Arthropoda</taxon>
        <taxon>Hexapoda</taxon>
        <taxon>Insecta</taxon>
        <taxon>Pterygota</taxon>
        <taxon>Neoptera</taxon>
        <taxon>Paraneoptera</taxon>
        <taxon>Hemiptera</taxon>
        <taxon>Heteroptera</taxon>
        <taxon>Panheteroptera</taxon>
        <taxon>Cimicomorpha</taxon>
        <taxon>Reduviidae</taxon>
        <taxon>Triatominae</taxon>
        <taxon>Rhodnius</taxon>
    </lineage>
</organism>
<reference evidence="1" key="1">
    <citation type="submission" date="2015-05" db="UniProtKB">
        <authorList>
            <consortium name="EnsemblMetazoa"/>
        </authorList>
    </citation>
    <scope>IDENTIFICATION</scope>
</reference>
<accession>T1HZR6</accession>
<dbReference type="HOGENOM" id="CLU_2530267_0_0_1"/>
<protein>
    <submittedName>
        <fullName evidence="1">Uncharacterized protein</fullName>
    </submittedName>
</protein>
<dbReference type="InParanoid" id="T1HZR6"/>
<dbReference type="SUPFAM" id="SSF48726">
    <property type="entry name" value="Immunoglobulin"/>
    <property type="match status" value="1"/>
</dbReference>